<keyword evidence="1" id="KW-0472">Membrane</keyword>
<dbReference type="EMBL" id="BAABKN010000023">
    <property type="protein sequence ID" value="GAA4746744.1"/>
    <property type="molecule type" value="Genomic_DNA"/>
</dbReference>
<dbReference type="Proteomes" id="UP001499882">
    <property type="component" value="Unassembled WGS sequence"/>
</dbReference>
<accession>A0ABP8Z535</accession>
<proteinExistence type="predicted"/>
<organism evidence="2 3">
    <name type="scientific">Nocardioides endophyticus</name>
    <dbReference type="NCBI Taxonomy" id="1353775"/>
    <lineage>
        <taxon>Bacteria</taxon>
        <taxon>Bacillati</taxon>
        <taxon>Actinomycetota</taxon>
        <taxon>Actinomycetes</taxon>
        <taxon>Propionibacteriales</taxon>
        <taxon>Nocardioidaceae</taxon>
        <taxon>Nocardioides</taxon>
    </lineage>
</organism>
<name>A0ABP8Z535_9ACTN</name>
<gene>
    <name evidence="2" type="ORF">GCM10023350_34320</name>
</gene>
<protein>
    <submittedName>
        <fullName evidence="2">Uncharacterized protein</fullName>
    </submittedName>
</protein>
<comment type="caution">
    <text evidence="2">The sequence shown here is derived from an EMBL/GenBank/DDBJ whole genome shotgun (WGS) entry which is preliminary data.</text>
</comment>
<feature type="transmembrane region" description="Helical" evidence="1">
    <location>
        <begin position="39"/>
        <end position="61"/>
    </location>
</feature>
<keyword evidence="1" id="KW-1133">Transmembrane helix</keyword>
<keyword evidence="1" id="KW-0812">Transmembrane</keyword>
<reference evidence="3" key="1">
    <citation type="journal article" date="2019" name="Int. J. Syst. Evol. Microbiol.">
        <title>The Global Catalogue of Microorganisms (GCM) 10K type strain sequencing project: providing services to taxonomists for standard genome sequencing and annotation.</title>
        <authorList>
            <consortium name="The Broad Institute Genomics Platform"/>
            <consortium name="The Broad Institute Genome Sequencing Center for Infectious Disease"/>
            <person name="Wu L."/>
            <person name="Ma J."/>
        </authorList>
    </citation>
    <scope>NUCLEOTIDE SEQUENCE [LARGE SCALE GENOMIC DNA]</scope>
    <source>
        <strain evidence="3">JCM 18532</strain>
    </source>
</reference>
<keyword evidence="3" id="KW-1185">Reference proteome</keyword>
<evidence type="ECO:0000313" key="3">
    <source>
        <dbReference type="Proteomes" id="UP001499882"/>
    </source>
</evidence>
<sequence>MRQRLVPSLPVHRRHLCHWAFRGALDMPEVKSMKIARKVAVVMATAMLSVGLLGISAPAHADWGWYSVRR</sequence>
<evidence type="ECO:0000256" key="1">
    <source>
        <dbReference type="SAM" id="Phobius"/>
    </source>
</evidence>
<evidence type="ECO:0000313" key="2">
    <source>
        <dbReference type="EMBL" id="GAA4746744.1"/>
    </source>
</evidence>